<dbReference type="InterPro" id="IPR025836">
    <property type="entry name" value="Zn_knuckle_CX2CX4HX4C"/>
</dbReference>
<dbReference type="Proteomes" id="UP001632038">
    <property type="component" value="Unassembled WGS sequence"/>
</dbReference>
<feature type="compositionally biased region" description="Polar residues" evidence="1">
    <location>
        <begin position="424"/>
        <end position="446"/>
    </location>
</feature>
<accession>A0ABD3E6E6</accession>
<dbReference type="EMBL" id="JAVIJP010000007">
    <property type="protein sequence ID" value="KAL3648649.1"/>
    <property type="molecule type" value="Genomic_DNA"/>
</dbReference>
<feature type="domain" description="Zinc knuckle CX2CX4HX4C" evidence="3">
    <location>
        <begin position="167"/>
        <end position="213"/>
    </location>
</feature>
<evidence type="ECO:0008006" key="6">
    <source>
        <dbReference type="Google" id="ProtNLM"/>
    </source>
</evidence>
<feature type="compositionally biased region" description="Basic and acidic residues" evidence="1">
    <location>
        <begin position="465"/>
        <end position="474"/>
    </location>
</feature>
<name>A0ABD3E6E6_9LAMI</name>
<proteinExistence type="predicted"/>
<dbReference type="PANTHER" id="PTHR31286:SF178">
    <property type="entry name" value="DUF4283 DOMAIN-CONTAINING PROTEIN"/>
    <property type="match status" value="1"/>
</dbReference>
<dbReference type="Pfam" id="PF14111">
    <property type="entry name" value="DUF4283"/>
    <property type="match status" value="1"/>
</dbReference>
<protein>
    <recommendedName>
        <fullName evidence="6">CCHC-type domain-containing protein</fullName>
    </recommendedName>
</protein>
<sequence length="508" mass="56942">MSMSKEIDYLTDELEIHCLQTEETPAENNEYTLIAKIITQKTTNLNAFKNSILRSWNPPGKVLTNNLQNNTMAFIFNKEEDIIKILNATWTFRDQQIVVARWPPDKSLPEIDLNKILFWVHVFGIPVCYANLNTAQAIGGMIGKFVKSDINLATQKWKKSIRIQVELDINQPLISSMVLYCNSKSRFQTEIRYERLTDFCYRCGLLGHKIISCSNPMTDIPKRVADNVFGPWMKIENTHIMNPKFLILEAYPDQRNPNLKASGSTPTKSPQESPMNLHLRETNDAPSAGTPNSDQEMTGEGVAEGPTAEIENSKENSPVNISGQSLQNQKQKDVEIIPQKELSLTDTSSTVEISQEIGVVNVNPNLSLQKGLPFSDTEDLEIKEKMEFSTNALNANNPNGPMDLSNKWASSTMGLSLKRKFETPAQSGNNPRPKDSSSPISDFQIENSQNSPNSQNPNFSAPKRPKIEQDKEKFNPTLTYSVHRNPDGSPKLIKNHDSSKVSSSQTKG</sequence>
<keyword evidence="5" id="KW-1185">Reference proteome</keyword>
<dbReference type="InterPro" id="IPR040256">
    <property type="entry name" value="At4g02000-like"/>
</dbReference>
<gene>
    <name evidence="4" type="ORF">CASFOL_005052</name>
</gene>
<reference evidence="5" key="1">
    <citation type="journal article" date="2024" name="IScience">
        <title>Strigolactones Initiate the Formation of Haustorium-like Structures in Castilleja.</title>
        <authorList>
            <person name="Buerger M."/>
            <person name="Peterson D."/>
            <person name="Chory J."/>
        </authorList>
    </citation>
    <scope>NUCLEOTIDE SEQUENCE [LARGE SCALE GENOMIC DNA]</scope>
</reference>
<dbReference type="PANTHER" id="PTHR31286">
    <property type="entry name" value="GLYCINE-RICH CELL WALL STRUCTURAL PROTEIN 1.8-LIKE"/>
    <property type="match status" value="1"/>
</dbReference>
<organism evidence="4 5">
    <name type="scientific">Castilleja foliolosa</name>
    <dbReference type="NCBI Taxonomy" id="1961234"/>
    <lineage>
        <taxon>Eukaryota</taxon>
        <taxon>Viridiplantae</taxon>
        <taxon>Streptophyta</taxon>
        <taxon>Embryophyta</taxon>
        <taxon>Tracheophyta</taxon>
        <taxon>Spermatophyta</taxon>
        <taxon>Magnoliopsida</taxon>
        <taxon>eudicotyledons</taxon>
        <taxon>Gunneridae</taxon>
        <taxon>Pentapetalae</taxon>
        <taxon>asterids</taxon>
        <taxon>lamiids</taxon>
        <taxon>Lamiales</taxon>
        <taxon>Orobanchaceae</taxon>
        <taxon>Pedicularideae</taxon>
        <taxon>Castillejinae</taxon>
        <taxon>Castilleja</taxon>
    </lineage>
</organism>
<dbReference type="Pfam" id="PF14392">
    <property type="entry name" value="zf-CCHC_4"/>
    <property type="match status" value="1"/>
</dbReference>
<feature type="compositionally biased region" description="Polar residues" evidence="1">
    <location>
        <begin position="315"/>
        <end position="329"/>
    </location>
</feature>
<evidence type="ECO:0000313" key="5">
    <source>
        <dbReference type="Proteomes" id="UP001632038"/>
    </source>
</evidence>
<feature type="compositionally biased region" description="Polar residues" evidence="1">
    <location>
        <begin position="256"/>
        <end position="274"/>
    </location>
</feature>
<evidence type="ECO:0000259" key="3">
    <source>
        <dbReference type="Pfam" id="PF14392"/>
    </source>
</evidence>
<feature type="region of interest" description="Disordered" evidence="1">
    <location>
        <begin position="256"/>
        <end position="332"/>
    </location>
</feature>
<dbReference type="AlphaFoldDB" id="A0ABD3E6E6"/>
<dbReference type="InterPro" id="IPR025558">
    <property type="entry name" value="DUF4283"/>
</dbReference>
<evidence type="ECO:0000256" key="1">
    <source>
        <dbReference type="SAM" id="MobiDB-lite"/>
    </source>
</evidence>
<evidence type="ECO:0000259" key="2">
    <source>
        <dbReference type="Pfam" id="PF14111"/>
    </source>
</evidence>
<feature type="region of interest" description="Disordered" evidence="1">
    <location>
        <begin position="422"/>
        <end position="508"/>
    </location>
</feature>
<evidence type="ECO:0000313" key="4">
    <source>
        <dbReference type="EMBL" id="KAL3648649.1"/>
    </source>
</evidence>
<feature type="domain" description="DUF4283" evidence="2">
    <location>
        <begin position="26"/>
        <end position="107"/>
    </location>
</feature>
<feature type="compositionally biased region" description="Low complexity" evidence="1">
    <location>
        <begin position="447"/>
        <end position="458"/>
    </location>
</feature>
<comment type="caution">
    <text evidence="4">The sequence shown here is derived from an EMBL/GenBank/DDBJ whole genome shotgun (WGS) entry which is preliminary data.</text>
</comment>